<keyword evidence="1" id="KW-0436">Ligase</keyword>
<dbReference type="InterPro" id="IPR002698">
    <property type="entry name" value="FTHF_cligase"/>
</dbReference>
<dbReference type="GO" id="GO:0005737">
    <property type="term" value="C:cytoplasm"/>
    <property type="evidence" value="ECO:0007669"/>
    <property type="project" value="TreeGrafter"/>
</dbReference>
<dbReference type="Proteomes" id="UP000470384">
    <property type="component" value="Unassembled WGS sequence"/>
</dbReference>
<keyword evidence="2" id="KW-1185">Reference proteome</keyword>
<protein>
    <submittedName>
        <fullName evidence="1">5-formyltetrahydrofolate cyclo-ligase</fullName>
    </submittedName>
</protein>
<organism evidence="1 2">
    <name type="scientific">Pyruvatibacter mobilis</name>
    <dbReference type="NCBI Taxonomy" id="1712261"/>
    <lineage>
        <taxon>Bacteria</taxon>
        <taxon>Pseudomonadati</taxon>
        <taxon>Pseudomonadota</taxon>
        <taxon>Alphaproteobacteria</taxon>
        <taxon>Hyphomicrobiales</taxon>
        <taxon>Parvibaculaceae</taxon>
        <taxon>Pyruvatibacter</taxon>
    </lineage>
</organism>
<dbReference type="PANTHER" id="PTHR13017:SF0">
    <property type="entry name" value="METHENYLTETRAHYDROFOLATE SYNTHASE DOMAIN-CONTAINING PROTEIN"/>
    <property type="match status" value="1"/>
</dbReference>
<accession>A0A845QCG3</accession>
<gene>
    <name evidence="1" type="ORF">GTQ45_11375</name>
</gene>
<proteinExistence type="predicted"/>
<evidence type="ECO:0000313" key="1">
    <source>
        <dbReference type="EMBL" id="NBG96335.1"/>
    </source>
</evidence>
<dbReference type="InterPro" id="IPR037171">
    <property type="entry name" value="NagB/RpiA_transferase-like"/>
</dbReference>
<dbReference type="AlphaFoldDB" id="A0A845QCG3"/>
<dbReference type="OrthoDB" id="9156280at2"/>
<dbReference type="SUPFAM" id="SSF100950">
    <property type="entry name" value="NagB/RpiA/CoA transferase-like"/>
    <property type="match status" value="1"/>
</dbReference>
<dbReference type="InterPro" id="IPR024185">
    <property type="entry name" value="FTHF_cligase-like_sf"/>
</dbReference>
<dbReference type="PANTHER" id="PTHR13017">
    <property type="entry name" value="5-FORMYLTETRAHYDROFOLATE CYCLO-LIGASE-RELATED"/>
    <property type="match status" value="1"/>
</dbReference>
<dbReference type="Gene3D" id="3.40.50.10420">
    <property type="entry name" value="NagB/RpiA/CoA transferase-like"/>
    <property type="match status" value="1"/>
</dbReference>
<comment type="caution">
    <text evidence="1">The sequence shown here is derived from an EMBL/GenBank/DDBJ whole genome shotgun (WGS) entry which is preliminary data.</text>
</comment>
<dbReference type="Pfam" id="PF01812">
    <property type="entry name" value="5-FTHF_cyc-lig"/>
    <property type="match status" value="1"/>
</dbReference>
<name>A0A845QCG3_9HYPH</name>
<dbReference type="GO" id="GO:0016874">
    <property type="term" value="F:ligase activity"/>
    <property type="evidence" value="ECO:0007669"/>
    <property type="project" value="UniProtKB-KW"/>
</dbReference>
<evidence type="ECO:0000313" key="2">
    <source>
        <dbReference type="Proteomes" id="UP000470384"/>
    </source>
</evidence>
<sequence length="245" mass="26494">MTGEALSFSSKDAARTHVWDRLKEEKLAAFPFPPHGRIPNFKGSAEAARRLFTHPVFAQARALKINPDSAQAAVRAEALRRGIDVYVPTPKLAGGFWHIEAVNVPQDAVREAAAMSTMARWAREVPLSALPQMDAIVSGSVAVTPTGKRCGKGAGYADREYAILLELGHQPVPVATTVHDVQLVDDFPQTGTDEPLSLIVTPTRSIGVETPPEPPRGIDWASLTDADYADMPVLAELRDMLGKKL</sequence>
<dbReference type="RefSeq" id="WP_160588421.1">
    <property type="nucleotide sequence ID" value="NZ_BMHN01000001.1"/>
</dbReference>
<dbReference type="EMBL" id="WXYQ01000007">
    <property type="protein sequence ID" value="NBG96335.1"/>
    <property type="molecule type" value="Genomic_DNA"/>
</dbReference>
<reference evidence="1 2" key="1">
    <citation type="journal article" date="2016" name="Int. J. Syst. Evol. Microbiol.">
        <title>Pyruvatibacter mobilis gen. nov., sp. nov., a marine bacterium from the culture broth of Picochlorum sp. 122.</title>
        <authorList>
            <person name="Wang G."/>
            <person name="Tang M."/>
            <person name="Wu H."/>
            <person name="Dai S."/>
            <person name="Li T."/>
            <person name="Chen C."/>
            <person name="He H."/>
            <person name="Fan J."/>
            <person name="Xiang W."/>
            <person name="Li X."/>
        </authorList>
    </citation>
    <scope>NUCLEOTIDE SEQUENCE [LARGE SCALE GENOMIC DNA]</scope>
    <source>
        <strain evidence="1 2">GYP-11</strain>
    </source>
</reference>
<dbReference type="GeneID" id="300655484"/>